<protein>
    <submittedName>
        <fullName evidence="1">Glycosyltransferase family 4 protein</fullName>
    </submittedName>
</protein>
<name>A0A832VXS4_9EURY</name>
<evidence type="ECO:0000313" key="2">
    <source>
        <dbReference type="Proteomes" id="UP000600363"/>
    </source>
</evidence>
<proteinExistence type="predicted"/>
<dbReference type="GO" id="GO:0016740">
    <property type="term" value="F:transferase activity"/>
    <property type="evidence" value="ECO:0007669"/>
    <property type="project" value="UniProtKB-KW"/>
</dbReference>
<reference evidence="1" key="1">
    <citation type="journal article" date="2020" name="bioRxiv">
        <title>A rank-normalized archaeal taxonomy based on genome phylogeny resolves widespread incomplete and uneven classifications.</title>
        <authorList>
            <person name="Rinke C."/>
            <person name="Chuvochina M."/>
            <person name="Mussig A.J."/>
            <person name="Chaumeil P.-A."/>
            <person name="Waite D.W."/>
            <person name="Whitman W.B."/>
            <person name="Parks D.H."/>
            <person name="Hugenholtz P."/>
        </authorList>
    </citation>
    <scope>NUCLEOTIDE SEQUENCE</scope>
    <source>
        <strain evidence="1">UBA12518</strain>
    </source>
</reference>
<sequence>MYSIGIISRWNATCGVSMHAQLICNEFLKMGHRVKVFAPYVQSANRWWHHKIIKKDEDFVIRCYSELDPETKSGGSIEEDEVLSEGLDVLIVESYASLPYDDIERLVRRIEAKTIAVIHEGCRDDIRYTLDAFDAIVVFDERYQREVVYGYEEKTRVIPYPCHPVRRGNRRFAEDVLTFFSFGRQPVEEYHDFLRALDGISSKYDFVYRVVRSNGLLPFTRPWLEQEQKRLSNEEIYEYLHPSDVHLLPKGNTKYTVVSSTLFLCMGSLVPTVVPNTRHFESLPEINGITPAVIYSDVDDLKEKLIRLIEDEDYRKGVLKAAEEYVEENRSDKIAAEFVKLFEDLTQSC</sequence>
<dbReference type="Gene3D" id="3.40.50.2000">
    <property type="entry name" value="Glycogen Phosphorylase B"/>
    <property type="match status" value="2"/>
</dbReference>
<evidence type="ECO:0000313" key="1">
    <source>
        <dbReference type="EMBL" id="HIH70127.1"/>
    </source>
</evidence>
<keyword evidence="1" id="KW-0808">Transferase</keyword>
<organism evidence="1 2">
    <name type="scientific">Methermicoccus shengliensis</name>
    <dbReference type="NCBI Taxonomy" id="660064"/>
    <lineage>
        <taxon>Archaea</taxon>
        <taxon>Methanobacteriati</taxon>
        <taxon>Methanobacteriota</taxon>
        <taxon>Stenosarchaea group</taxon>
        <taxon>Methanomicrobia</taxon>
        <taxon>Methanosarcinales</taxon>
        <taxon>Methermicoccaceae</taxon>
        <taxon>Methermicoccus</taxon>
    </lineage>
</organism>
<dbReference type="AlphaFoldDB" id="A0A832VXS4"/>
<dbReference type="Proteomes" id="UP000600363">
    <property type="component" value="Unassembled WGS sequence"/>
</dbReference>
<accession>A0A832VXS4</accession>
<comment type="caution">
    <text evidence="1">The sequence shown here is derived from an EMBL/GenBank/DDBJ whole genome shotgun (WGS) entry which is preliminary data.</text>
</comment>
<gene>
    <name evidence="1" type="ORF">HA299_05910</name>
</gene>
<dbReference type="EMBL" id="DUIH01000021">
    <property type="protein sequence ID" value="HIH70127.1"/>
    <property type="molecule type" value="Genomic_DNA"/>
</dbReference>
<dbReference type="SUPFAM" id="SSF53756">
    <property type="entry name" value="UDP-Glycosyltransferase/glycogen phosphorylase"/>
    <property type="match status" value="1"/>
</dbReference>